<reference evidence="2 3" key="1">
    <citation type="submission" date="2021-10" db="EMBL/GenBank/DDBJ databases">
        <title>Lutispora strain m25 sp. nov., a thermophilic, non-spore-forming bacterium isolated from a lab-scale methanogenic bioreactor digesting anaerobic sludge.</title>
        <authorList>
            <person name="El Houari A."/>
            <person name="Mcdonald J."/>
        </authorList>
    </citation>
    <scope>NUCLEOTIDE SEQUENCE [LARGE SCALE GENOMIC DNA]</scope>
    <source>
        <strain evidence="3">m25</strain>
    </source>
</reference>
<keyword evidence="3" id="KW-1185">Reference proteome</keyword>
<dbReference type="Proteomes" id="UP001651880">
    <property type="component" value="Unassembled WGS sequence"/>
</dbReference>
<dbReference type="InterPro" id="IPR012166">
    <property type="entry name" value="Uncharacterised_RocB"/>
</dbReference>
<dbReference type="PANTHER" id="PTHR42994">
    <property type="entry name" value="PEPTIDASE T"/>
    <property type="match status" value="1"/>
</dbReference>
<dbReference type="EMBL" id="JAJEKE010000003">
    <property type="protein sequence ID" value="MCQ1529054.1"/>
    <property type="molecule type" value="Genomic_DNA"/>
</dbReference>
<dbReference type="Pfam" id="PF01546">
    <property type="entry name" value="Peptidase_M20"/>
    <property type="match status" value="1"/>
</dbReference>
<organism evidence="2 3">
    <name type="scientific">Lutispora saccharofermentans</name>
    <dbReference type="NCBI Taxonomy" id="3024236"/>
    <lineage>
        <taxon>Bacteria</taxon>
        <taxon>Bacillati</taxon>
        <taxon>Bacillota</taxon>
        <taxon>Clostridia</taxon>
        <taxon>Lutisporales</taxon>
        <taxon>Lutisporaceae</taxon>
        <taxon>Lutispora</taxon>
    </lineage>
</organism>
<protein>
    <submittedName>
        <fullName evidence="2">M20/M25/M40 family metallo-hydrolase</fullName>
    </submittedName>
</protein>
<gene>
    <name evidence="2" type="ORF">LJD61_05770</name>
</gene>
<evidence type="ECO:0000313" key="2">
    <source>
        <dbReference type="EMBL" id="MCQ1529054.1"/>
    </source>
</evidence>
<dbReference type="Gene3D" id="3.40.630.10">
    <property type="entry name" value="Zn peptidases"/>
    <property type="match status" value="1"/>
</dbReference>
<evidence type="ECO:0000313" key="3">
    <source>
        <dbReference type="Proteomes" id="UP001651880"/>
    </source>
</evidence>
<name>A0ABT1NEK7_9FIRM</name>
<comment type="caution">
    <text evidence="2">The sequence shown here is derived from an EMBL/GenBank/DDBJ whole genome shotgun (WGS) entry which is preliminary data.</text>
</comment>
<dbReference type="SUPFAM" id="SSF53187">
    <property type="entry name" value="Zn-dependent exopeptidases"/>
    <property type="match status" value="1"/>
</dbReference>
<dbReference type="RefSeq" id="WP_255226571.1">
    <property type="nucleotide sequence ID" value="NZ_JAJEKE010000003.1"/>
</dbReference>
<accession>A0ABT1NEK7</accession>
<proteinExistence type="predicted"/>
<comment type="cofactor">
    <cofactor evidence="1">
        <name>Zn(2+)</name>
        <dbReference type="ChEBI" id="CHEBI:29105"/>
    </cofactor>
</comment>
<dbReference type="PIRSF" id="PIRSF010386">
    <property type="entry name" value="RocB"/>
    <property type="match status" value="1"/>
</dbReference>
<evidence type="ECO:0000256" key="1">
    <source>
        <dbReference type="ARBA" id="ARBA00001947"/>
    </source>
</evidence>
<sequence length="554" mass="63557">MPYEIPIDIKKEIEDIFYPMVKIRSDTNTAHEKKMEYFFMNFFEQLEYFKNNKEHYGTYPIKGDSLNRSVSWGLVKGYGADTIVLINHNDVVDIEDFKTLKDYAYSPGELEVELQKIRGKFSAEVREDLESGQYIFGRGTADMKAGASIQLSLLKRYSSTKNLKGNILFLSVPDEENISAGMRSAVELLDNLKQNFHLHYVITINSEPHQRIDKDTGIIYEGSVGKLMPFIYVRGSLSHAGKVFEGFNPVSLLALIINKTNLNLELSDSISGEASPPPTWLSIRDSKTHYDVSMPLSAYGYLSVLTLNKEPSEVLKKIKEICHEAFAELIEDMNVKYKIFAERKNKSFAMLPWEAKVVTYKELYDEAYDNYGGKFLKDYKSILEEAERKVKAGESSIADVNFYLVEEIYNYINDLAPRIVIGLAPPYYPNVSNMNIKNLEDRCKNLSRKIRDFSLESFGQPYIKENYFTGISDLSYTYIENADAVAHSLEGNMPLYGTLYSIPLDKIQNISMPCLNIGPWGKDLHKLTERVLKEDLFYKTPRILHYVISLLLEW</sequence>
<dbReference type="InterPro" id="IPR002933">
    <property type="entry name" value="Peptidase_M20"/>
</dbReference>
<dbReference type="PANTHER" id="PTHR42994:SF2">
    <property type="entry name" value="PEPTIDASE"/>
    <property type="match status" value="1"/>
</dbReference>